<comment type="caution">
    <text evidence="2">The sequence shown here is derived from an EMBL/GenBank/DDBJ whole genome shotgun (WGS) entry which is preliminary data.</text>
</comment>
<dbReference type="RefSeq" id="WP_251914591.1">
    <property type="nucleotide sequence ID" value="NZ_JAMRXG010000010.1"/>
</dbReference>
<keyword evidence="1" id="KW-1133">Transmembrane helix</keyword>
<dbReference type="AlphaFoldDB" id="A0A9X2EB77"/>
<evidence type="ECO:0000256" key="1">
    <source>
        <dbReference type="SAM" id="Phobius"/>
    </source>
</evidence>
<organism evidence="2 3">
    <name type="scientific">Nocardia pulmonis</name>
    <dbReference type="NCBI Taxonomy" id="2951408"/>
    <lineage>
        <taxon>Bacteria</taxon>
        <taxon>Bacillati</taxon>
        <taxon>Actinomycetota</taxon>
        <taxon>Actinomycetes</taxon>
        <taxon>Mycobacteriales</taxon>
        <taxon>Nocardiaceae</taxon>
        <taxon>Nocardia</taxon>
    </lineage>
</organism>
<dbReference type="EMBL" id="JAMRXG010000010">
    <property type="protein sequence ID" value="MCM6776280.1"/>
    <property type="molecule type" value="Genomic_DNA"/>
</dbReference>
<reference evidence="2" key="1">
    <citation type="submission" date="2022-06" db="EMBL/GenBank/DDBJ databases">
        <title>Novel species in genus nocardia.</title>
        <authorList>
            <person name="Li F."/>
        </authorList>
    </citation>
    <scope>NUCLEOTIDE SEQUENCE</scope>
    <source>
        <strain evidence="2">CDC141</strain>
    </source>
</reference>
<name>A0A9X2EB77_9NOCA</name>
<feature type="transmembrane region" description="Helical" evidence="1">
    <location>
        <begin position="26"/>
        <end position="45"/>
    </location>
</feature>
<evidence type="ECO:0000313" key="3">
    <source>
        <dbReference type="Proteomes" id="UP001139157"/>
    </source>
</evidence>
<keyword evidence="3" id="KW-1185">Reference proteome</keyword>
<proteinExistence type="predicted"/>
<dbReference type="Proteomes" id="UP001139157">
    <property type="component" value="Unassembled WGS sequence"/>
</dbReference>
<gene>
    <name evidence="2" type="ORF">NDR86_22600</name>
</gene>
<evidence type="ECO:0000313" key="2">
    <source>
        <dbReference type="EMBL" id="MCM6776280.1"/>
    </source>
</evidence>
<sequence length="194" mass="19554">MNIRSGRAPARGPVAAQARRTAVARLRGAAAGSVSGALSVAAHGWASGGMPLQTSTLTLLIAGATVVGTLVSSLGALRGTAAGLVAALFGGQLLGHSAMSIGMMHMPHVESLWTPAMLGAHLLAAVGAAIVILGAEGAYRIGTAVLTRVLPGLLRAPAIAGPTLPRSAHRDRVILRILAADTRRTRAPPLLVRV</sequence>
<keyword evidence="1" id="KW-0472">Membrane</keyword>
<accession>A0A9X2EB77</accession>
<protein>
    <submittedName>
        <fullName evidence="2">Uncharacterized protein</fullName>
    </submittedName>
</protein>
<feature type="transmembrane region" description="Helical" evidence="1">
    <location>
        <begin position="84"/>
        <end position="106"/>
    </location>
</feature>
<feature type="transmembrane region" description="Helical" evidence="1">
    <location>
        <begin position="112"/>
        <end position="133"/>
    </location>
</feature>
<keyword evidence="1" id="KW-0812">Transmembrane</keyword>
<feature type="transmembrane region" description="Helical" evidence="1">
    <location>
        <begin position="57"/>
        <end position="77"/>
    </location>
</feature>